<name>A0ABR3KJS9_TRISP</name>
<evidence type="ECO:0000313" key="2">
    <source>
        <dbReference type="Proteomes" id="UP001558632"/>
    </source>
</evidence>
<keyword evidence="1" id="KW-0808">Transferase</keyword>
<dbReference type="GO" id="GO:0016740">
    <property type="term" value="F:transferase activity"/>
    <property type="evidence" value="ECO:0007669"/>
    <property type="project" value="UniProtKB-KW"/>
</dbReference>
<proteinExistence type="predicted"/>
<comment type="caution">
    <text evidence="1">The sequence shown here is derived from an EMBL/GenBank/DDBJ whole genome shotgun (WGS) entry which is preliminary data.</text>
</comment>
<accession>A0ABR3KJS9</accession>
<gene>
    <name evidence="1" type="ORF">TSPI_07313</name>
</gene>
<protein>
    <submittedName>
        <fullName evidence="1">Acetyl-coenzyme A carboxylase carboxyl transferase subunit beta</fullName>
    </submittedName>
</protein>
<dbReference type="EMBL" id="JBEUSY010000258">
    <property type="protein sequence ID" value="KAL1240284.1"/>
    <property type="molecule type" value="Genomic_DNA"/>
</dbReference>
<keyword evidence="2" id="KW-1185">Reference proteome</keyword>
<sequence>MYLERTEESTYSTFLFCGSLYEMLACIRVGNHRSYRPLNARACVICLTFPINEREVESKQRKEQLTLADSASLPELDLLPLLFGSIRNPYRNGNTRQVILKRLPLNILQAGEVQSPADLEIWNNERIEDFEE</sequence>
<evidence type="ECO:0000313" key="1">
    <source>
        <dbReference type="EMBL" id="KAL1240284.1"/>
    </source>
</evidence>
<dbReference type="Proteomes" id="UP001558632">
    <property type="component" value="Unassembled WGS sequence"/>
</dbReference>
<reference evidence="1 2" key="1">
    <citation type="submission" date="2024-07" db="EMBL/GenBank/DDBJ databases">
        <title>Enhanced genomic and transcriptomic resources for Trichinella pseudospiralis and T. spiralis underpin the discovery of pronounced molecular differences between stages and species.</title>
        <authorList>
            <person name="Pasi K.K."/>
            <person name="La Rosa G."/>
            <person name="Gomez-Morales M.A."/>
            <person name="Tosini F."/>
            <person name="Sumanam S."/>
            <person name="Young N.D."/>
            <person name="Chang B.C."/>
            <person name="Robin G.B."/>
        </authorList>
    </citation>
    <scope>NUCLEOTIDE SEQUENCE [LARGE SCALE GENOMIC DNA]</scope>
    <source>
        <strain evidence="1">ISS534</strain>
    </source>
</reference>
<organism evidence="1 2">
    <name type="scientific">Trichinella spiralis</name>
    <name type="common">Trichina worm</name>
    <dbReference type="NCBI Taxonomy" id="6334"/>
    <lineage>
        <taxon>Eukaryota</taxon>
        <taxon>Metazoa</taxon>
        <taxon>Ecdysozoa</taxon>
        <taxon>Nematoda</taxon>
        <taxon>Enoplea</taxon>
        <taxon>Dorylaimia</taxon>
        <taxon>Trichinellida</taxon>
        <taxon>Trichinellidae</taxon>
        <taxon>Trichinella</taxon>
    </lineage>
</organism>